<dbReference type="Gene3D" id="1.10.540.10">
    <property type="entry name" value="Acyl-CoA dehydrogenase/oxidase, N-terminal domain"/>
    <property type="match status" value="1"/>
</dbReference>
<dbReference type="EMBL" id="RAWE01000040">
    <property type="protein sequence ID" value="RKH03484.1"/>
    <property type="molecule type" value="Genomic_DNA"/>
</dbReference>
<dbReference type="PROSITE" id="PS00072">
    <property type="entry name" value="ACYL_COA_DH_1"/>
    <property type="match status" value="1"/>
</dbReference>
<dbReference type="Pfam" id="PF02770">
    <property type="entry name" value="Acyl-CoA_dh_M"/>
    <property type="match status" value="1"/>
</dbReference>
<dbReference type="Proteomes" id="UP000268313">
    <property type="component" value="Unassembled WGS sequence"/>
</dbReference>
<dbReference type="PIRSF" id="PIRSF016578">
    <property type="entry name" value="HsaA"/>
    <property type="match status" value="1"/>
</dbReference>
<dbReference type="RefSeq" id="WP_120603016.1">
    <property type="nucleotide sequence ID" value="NZ_RAWE01000040.1"/>
</dbReference>
<gene>
    <name evidence="10" type="ORF">D7X32_13870</name>
</gene>
<evidence type="ECO:0000256" key="5">
    <source>
        <dbReference type="ARBA" id="ARBA00023002"/>
    </source>
</evidence>
<dbReference type="OrthoDB" id="9775090at2"/>
<dbReference type="GO" id="GO:0003995">
    <property type="term" value="F:acyl-CoA dehydrogenase activity"/>
    <property type="evidence" value="ECO:0007669"/>
    <property type="project" value="InterPro"/>
</dbReference>
<dbReference type="PROSITE" id="PS00073">
    <property type="entry name" value="ACYL_COA_DH_2"/>
    <property type="match status" value="1"/>
</dbReference>
<dbReference type="SUPFAM" id="SSF47203">
    <property type="entry name" value="Acyl-CoA dehydrogenase C-terminal domain-like"/>
    <property type="match status" value="1"/>
</dbReference>
<dbReference type="FunFam" id="2.40.110.10:FF:000014">
    <property type="entry name" value="Probable acyl-CoA dehydrogenase"/>
    <property type="match status" value="1"/>
</dbReference>
<dbReference type="InterPro" id="IPR006089">
    <property type="entry name" value="Acyl-CoA_DH_CS"/>
</dbReference>
<evidence type="ECO:0000256" key="2">
    <source>
        <dbReference type="ARBA" id="ARBA00009347"/>
    </source>
</evidence>
<dbReference type="PANTHER" id="PTHR48083:SF1">
    <property type="entry name" value="DEHYDROGENASE, PUTATIVE (AFU_ORTHOLOGUE AFUA_7G06510)-RELATED"/>
    <property type="match status" value="1"/>
</dbReference>
<evidence type="ECO:0000256" key="6">
    <source>
        <dbReference type="RuleBase" id="RU362125"/>
    </source>
</evidence>
<dbReference type="InterPro" id="IPR037069">
    <property type="entry name" value="AcylCoA_DH/ox_N_sf"/>
</dbReference>
<dbReference type="FunFam" id="1.20.140.10:FF:000012">
    <property type="entry name" value="Acyl-CoA dehydrogenase fadE12"/>
    <property type="match status" value="1"/>
</dbReference>
<evidence type="ECO:0000259" key="9">
    <source>
        <dbReference type="Pfam" id="PF02771"/>
    </source>
</evidence>
<evidence type="ECO:0000259" key="8">
    <source>
        <dbReference type="Pfam" id="PF02770"/>
    </source>
</evidence>
<keyword evidence="3 6" id="KW-0285">Flavoprotein</keyword>
<keyword evidence="5 6" id="KW-0560">Oxidoreductase</keyword>
<dbReference type="PANTHER" id="PTHR48083">
    <property type="entry name" value="MEDIUM-CHAIN SPECIFIC ACYL-COA DEHYDROGENASE, MITOCHONDRIAL-RELATED"/>
    <property type="match status" value="1"/>
</dbReference>
<dbReference type="InterPro" id="IPR013786">
    <property type="entry name" value="AcylCoA_DH/ox_N"/>
</dbReference>
<dbReference type="GO" id="GO:0033539">
    <property type="term" value="P:fatty acid beta-oxidation using acyl-CoA dehydrogenase"/>
    <property type="evidence" value="ECO:0007669"/>
    <property type="project" value="TreeGrafter"/>
</dbReference>
<dbReference type="Pfam" id="PF00441">
    <property type="entry name" value="Acyl-CoA_dh_1"/>
    <property type="match status" value="1"/>
</dbReference>
<organism evidence="10 11">
    <name type="scientific">Corallococcus carmarthensis</name>
    <dbReference type="NCBI Taxonomy" id="2316728"/>
    <lineage>
        <taxon>Bacteria</taxon>
        <taxon>Pseudomonadati</taxon>
        <taxon>Myxococcota</taxon>
        <taxon>Myxococcia</taxon>
        <taxon>Myxococcales</taxon>
        <taxon>Cystobacterineae</taxon>
        <taxon>Myxococcaceae</taxon>
        <taxon>Corallococcus</taxon>
    </lineage>
</organism>
<dbReference type="InterPro" id="IPR009075">
    <property type="entry name" value="AcylCo_DH/oxidase_C"/>
</dbReference>
<evidence type="ECO:0000256" key="4">
    <source>
        <dbReference type="ARBA" id="ARBA00022827"/>
    </source>
</evidence>
<feature type="domain" description="Acyl-CoA dehydrogenase/oxidase C-terminal" evidence="7">
    <location>
        <begin position="228"/>
        <end position="357"/>
    </location>
</feature>
<dbReference type="GO" id="GO:0050660">
    <property type="term" value="F:flavin adenine dinucleotide binding"/>
    <property type="evidence" value="ECO:0007669"/>
    <property type="project" value="InterPro"/>
</dbReference>
<keyword evidence="11" id="KW-1185">Reference proteome</keyword>
<name>A0A3A8KNE7_9BACT</name>
<comment type="cofactor">
    <cofactor evidence="1 6">
        <name>FAD</name>
        <dbReference type="ChEBI" id="CHEBI:57692"/>
    </cofactor>
</comment>
<reference evidence="11" key="1">
    <citation type="submission" date="2018-09" db="EMBL/GenBank/DDBJ databases">
        <authorList>
            <person name="Livingstone P.G."/>
            <person name="Whitworth D.E."/>
        </authorList>
    </citation>
    <scope>NUCLEOTIDE SEQUENCE [LARGE SCALE GENOMIC DNA]</scope>
    <source>
        <strain evidence="11">CA043D</strain>
    </source>
</reference>
<evidence type="ECO:0000259" key="7">
    <source>
        <dbReference type="Pfam" id="PF00441"/>
    </source>
</evidence>
<feature type="domain" description="Acyl-CoA dehydrogenase/oxidase N-terminal" evidence="9">
    <location>
        <begin position="5"/>
        <end position="113"/>
    </location>
</feature>
<evidence type="ECO:0000256" key="3">
    <source>
        <dbReference type="ARBA" id="ARBA00022630"/>
    </source>
</evidence>
<dbReference type="Gene3D" id="2.40.110.10">
    <property type="entry name" value="Butyryl-CoA Dehydrogenase, subunit A, domain 2"/>
    <property type="match status" value="1"/>
</dbReference>
<dbReference type="InterPro" id="IPR036250">
    <property type="entry name" value="AcylCo_DH-like_C"/>
</dbReference>
<sequence length="384" mass="42209">MDSHETRDAIRASVRALCNRFPPKYWRTLDAEREYPHDFVKALTEAGLLAALIPAEYGGAGLGLREAAVVLGEINHFGGNASACHAQMYVMNVLLRHGSAEQKQRYLPEIAAGLLRLQAFAVTEPNSGSDTTAIETTAVRRGDRYVVNGQKIFISRVLQSDLMLLLARTTPRAEVRKKTEGMSVFLLDLRKTQGLEVRPIRTMLNHATNALFFEDVEVPAEGLIGEEGKGFSYILDGMNAERVLVASEAIGDGRWFIEKAVTYAQERVVFGKPIGANQGVQFPIAKAHTALTAASLLTEQAATLFDSHQSCAAEANMAKYLAAEAAWEAANACMDTYGGYGFAEEYDVERKFREVRLFINAPVSRNMALSYISQHVLGLPRSFT</sequence>
<evidence type="ECO:0000313" key="11">
    <source>
        <dbReference type="Proteomes" id="UP000268313"/>
    </source>
</evidence>
<dbReference type="Pfam" id="PF02771">
    <property type="entry name" value="Acyl-CoA_dh_N"/>
    <property type="match status" value="1"/>
</dbReference>
<feature type="domain" description="Acyl-CoA oxidase/dehydrogenase middle" evidence="8">
    <location>
        <begin position="119"/>
        <end position="216"/>
    </location>
</feature>
<dbReference type="GO" id="GO:0005737">
    <property type="term" value="C:cytoplasm"/>
    <property type="evidence" value="ECO:0007669"/>
    <property type="project" value="TreeGrafter"/>
</dbReference>
<accession>A0A3A8KNE7</accession>
<proteinExistence type="inferred from homology"/>
<dbReference type="FunFam" id="1.10.540.10:FF:000013">
    <property type="entry name" value="Acyl-CoA dehydrogenase"/>
    <property type="match status" value="1"/>
</dbReference>
<dbReference type="SUPFAM" id="SSF56645">
    <property type="entry name" value="Acyl-CoA dehydrogenase NM domain-like"/>
    <property type="match status" value="1"/>
</dbReference>
<comment type="similarity">
    <text evidence="2 6">Belongs to the acyl-CoA dehydrogenase family.</text>
</comment>
<dbReference type="AlphaFoldDB" id="A0A3A8KNE7"/>
<dbReference type="InterPro" id="IPR050741">
    <property type="entry name" value="Acyl-CoA_dehydrogenase"/>
</dbReference>
<dbReference type="InterPro" id="IPR006091">
    <property type="entry name" value="Acyl-CoA_Oxase/DH_mid-dom"/>
</dbReference>
<comment type="caution">
    <text evidence="10">The sequence shown here is derived from an EMBL/GenBank/DDBJ whole genome shotgun (WGS) entry which is preliminary data.</text>
</comment>
<keyword evidence="4 6" id="KW-0274">FAD</keyword>
<dbReference type="Gene3D" id="1.20.140.10">
    <property type="entry name" value="Butyryl-CoA Dehydrogenase, subunit A, domain 3"/>
    <property type="match status" value="1"/>
</dbReference>
<protein>
    <submittedName>
        <fullName evidence="10">Acyl-CoA dehydrogenase</fullName>
    </submittedName>
</protein>
<evidence type="ECO:0000313" key="10">
    <source>
        <dbReference type="EMBL" id="RKH03484.1"/>
    </source>
</evidence>
<dbReference type="InterPro" id="IPR046373">
    <property type="entry name" value="Acyl-CoA_Oxase/DH_mid-dom_sf"/>
</dbReference>
<dbReference type="InterPro" id="IPR009100">
    <property type="entry name" value="AcylCoA_DH/oxidase_NM_dom_sf"/>
</dbReference>
<evidence type="ECO:0000256" key="1">
    <source>
        <dbReference type="ARBA" id="ARBA00001974"/>
    </source>
</evidence>